<feature type="domain" description="CLEC16A/TT9 C-terminal" evidence="6">
    <location>
        <begin position="725"/>
        <end position="941"/>
    </location>
</feature>
<dbReference type="AlphaFoldDB" id="A0AAV7ZFS3"/>
<feature type="region of interest" description="Disordered" evidence="4">
    <location>
        <begin position="525"/>
        <end position="571"/>
    </location>
</feature>
<evidence type="ECO:0000313" key="8">
    <source>
        <dbReference type="Proteomes" id="UP001146793"/>
    </source>
</evidence>
<dbReference type="GO" id="GO:0005794">
    <property type="term" value="C:Golgi apparatus"/>
    <property type="evidence" value="ECO:0007669"/>
    <property type="project" value="TreeGrafter"/>
</dbReference>
<sequence length="1048" mass="123703">MSFLKNLFSRKPKNRFSFEQLDYLNGIIIDNETITELNSKLLVETLREISELMIWGDQHNERFFDWFLEKNIIGWFLKFLAQNSPTSIKIQLLQTLSIMIENIKSEKSIYFLLSNNHINSIITHQFDFSNDEVLAYYISFLKALSLKVNNKTIKLFYNLNTNEMPLYSESINFFNHPEGMIRIAVRTITLNVFRVDFKPSRELILNAKKIPYFINLVWFIRTNCLLIEEELQAKIINPKCLDDKLFAQLDDFYYLEDIFNLQISELNSTLSNNLRKNLFVPLFIKSFIDDPIEKNQPLMISEFEYLKKKKTSKKPVLDKKIIVSHENKTTTKHKLSEEIEIPKKLKNKKKIISTALDNNQQNKLSQIKPKNKPEYDSTLNKEFDWNDSNYFDFTDNGITEPEKKKISVKRPNYCSQILSLCLLSQIFHVINCSEIIVPLLTILLNPESDLEKVLEQNDMETEETNKRTKVNKIINKKDPLFQITLSGNDIFDEQKNDKDLKTSILIIDFSHELINNILSNVIDKGGKNINKNKKNNKNKNNKDKVNSKKKNNSNSNKNNNKKPKKNKKYERLIFKNENVENKSEMDLFIQEIESVNEKEKEKETENENENEEENINIIRSKIISFFDDPNERIVFFTLCFFYSICKQKKNSKPLLECIDVFPAKYRGSQKLLEELSVFDEEFEIKTKLINPPKHQFSLFTFNSPKKKCRKNNNQENNNNEANPEYSFWIVEKILNIFLKKQYYCFVTLQVCIKLLLELVYDYHKSPPYLTKKHSKLLDQAYLLSIKKVQHYIEKNPIGNLFMDLFQDEYEKSLRYFINFEKIISDPDLLIDIPKSPFSGVDLSKRRASGDVEQTLKNFQVFFMLRRLRNNLLGKKETNLPLKEPENKATFKISQKIESTQKNIIPCYVNQTQRLQKVSQKYLMVENSHFLLLKPNQLDHGKTAVIKYKWDVRNIEFTQVGNKIIKFRILKGGKRLIKNNSKLETKRLVQSEFLLYFGKKIHYNATKREINEELNLIHSKKLALLKNLLVSEMKKLTLKFSSSKKIDFN</sequence>
<protein>
    <recommendedName>
        <fullName evidence="9">FPL domain-containing protein</fullName>
    </recommendedName>
</protein>
<evidence type="ECO:0000313" key="7">
    <source>
        <dbReference type="EMBL" id="KAJ3439098.1"/>
    </source>
</evidence>
<dbReference type="InterPro" id="IPR045820">
    <property type="entry name" value="CLEC16A/TT9_C"/>
</dbReference>
<evidence type="ECO:0008006" key="9">
    <source>
        <dbReference type="Google" id="ProtNLM"/>
    </source>
</evidence>
<dbReference type="GO" id="GO:0016197">
    <property type="term" value="P:endosomal transport"/>
    <property type="evidence" value="ECO:0007669"/>
    <property type="project" value="TreeGrafter"/>
</dbReference>
<organism evidence="7 8">
    <name type="scientific">Anaeramoeba flamelloides</name>
    <dbReference type="NCBI Taxonomy" id="1746091"/>
    <lineage>
        <taxon>Eukaryota</taxon>
        <taxon>Metamonada</taxon>
        <taxon>Anaeramoebidae</taxon>
        <taxon>Anaeramoeba</taxon>
    </lineage>
</organism>
<feature type="domain" description="FPL" evidence="5">
    <location>
        <begin position="46"/>
        <end position="193"/>
    </location>
</feature>
<proteinExistence type="inferred from homology"/>
<comment type="similarity">
    <text evidence="1">Belongs to the CLEC16A/gop-1 family.</text>
</comment>
<feature type="coiled-coil region" evidence="3">
    <location>
        <begin position="585"/>
        <end position="621"/>
    </location>
</feature>
<keyword evidence="3" id="KW-0175">Coiled coil</keyword>
<evidence type="ECO:0000256" key="2">
    <source>
        <dbReference type="ARBA" id="ARBA00023006"/>
    </source>
</evidence>
<feature type="compositionally biased region" description="Basic residues" evidence="4">
    <location>
        <begin position="530"/>
        <end position="539"/>
    </location>
</feature>
<dbReference type="GO" id="GO:0005770">
    <property type="term" value="C:late endosome"/>
    <property type="evidence" value="ECO:0007669"/>
    <property type="project" value="TreeGrafter"/>
</dbReference>
<keyword evidence="2" id="KW-0072">Autophagy</keyword>
<evidence type="ECO:0000256" key="3">
    <source>
        <dbReference type="SAM" id="Coils"/>
    </source>
</evidence>
<name>A0AAV7ZFS3_9EUKA</name>
<dbReference type="EMBL" id="JANTQA010000032">
    <property type="protein sequence ID" value="KAJ3439098.1"/>
    <property type="molecule type" value="Genomic_DNA"/>
</dbReference>
<feature type="compositionally biased region" description="Basic residues" evidence="4">
    <location>
        <begin position="559"/>
        <end position="568"/>
    </location>
</feature>
<reference evidence="7" key="1">
    <citation type="submission" date="2022-08" db="EMBL/GenBank/DDBJ databases">
        <title>Novel sulphate-reducing endosymbionts in the free-living metamonad Anaeramoeba.</title>
        <authorList>
            <person name="Jerlstrom-Hultqvist J."/>
            <person name="Cepicka I."/>
            <person name="Gallot-Lavallee L."/>
            <person name="Salas-Leiva D."/>
            <person name="Curtis B.A."/>
            <person name="Zahonova K."/>
            <person name="Pipaliya S."/>
            <person name="Dacks J."/>
            <person name="Roger A.J."/>
        </authorList>
    </citation>
    <scope>NUCLEOTIDE SEQUENCE</scope>
    <source>
        <strain evidence="7">Busselton2</strain>
    </source>
</reference>
<dbReference type="GO" id="GO:1901096">
    <property type="term" value="P:regulation of autophagosome maturation"/>
    <property type="evidence" value="ECO:0007669"/>
    <property type="project" value="TreeGrafter"/>
</dbReference>
<evidence type="ECO:0000259" key="6">
    <source>
        <dbReference type="Pfam" id="PF19439"/>
    </source>
</evidence>
<dbReference type="Proteomes" id="UP001146793">
    <property type="component" value="Unassembled WGS sequence"/>
</dbReference>
<dbReference type="PANTHER" id="PTHR21481:SF0">
    <property type="entry name" value="PROTEIN CLEC16A"/>
    <property type="match status" value="1"/>
</dbReference>
<evidence type="ECO:0000256" key="1">
    <source>
        <dbReference type="ARBA" id="ARBA00006441"/>
    </source>
</evidence>
<dbReference type="Pfam" id="PF19439">
    <property type="entry name" value="CLEC16A_C"/>
    <property type="match status" value="1"/>
</dbReference>
<dbReference type="Pfam" id="PF09758">
    <property type="entry name" value="FPL"/>
    <property type="match status" value="1"/>
</dbReference>
<dbReference type="GO" id="GO:0006914">
    <property type="term" value="P:autophagy"/>
    <property type="evidence" value="ECO:0007669"/>
    <property type="project" value="UniProtKB-KW"/>
</dbReference>
<evidence type="ECO:0000259" key="5">
    <source>
        <dbReference type="Pfam" id="PF09758"/>
    </source>
</evidence>
<dbReference type="InterPro" id="IPR019155">
    <property type="entry name" value="CLEC16A/TT9_N"/>
</dbReference>
<dbReference type="InterPro" id="IPR039272">
    <property type="entry name" value="CLEC16A/TT9"/>
</dbReference>
<comment type="caution">
    <text evidence="7">The sequence shown here is derived from an EMBL/GenBank/DDBJ whole genome shotgun (WGS) entry which is preliminary data.</text>
</comment>
<gene>
    <name evidence="7" type="ORF">M0812_15119</name>
</gene>
<dbReference type="GO" id="GO:0007034">
    <property type="term" value="P:vacuolar transport"/>
    <property type="evidence" value="ECO:0007669"/>
    <property type="project" value="TreeGrafter"/>
</dbReference>
<evidence type="ECO:0000256" key="4">
    <source>
        <dbReference type="SAM" id="MobiDB-lite"/>
    </source>
</evidence>
<accession>A0AAV7ZFS3</accession>
<dbReference type="PANTHER" id="PTHR21481">
    <property type="entry name" value="PROTEIN CLEC16A"/>
    <property type="match status" value="1"/>
</dbReference>